<evidence type="ECO:0008006" key="10">
    <source>
        <dbReference type="Google" id="ProtNLM"/>
    </source>
</evidence>
<dbReference type="AlphaFoldDB" id="A0A367JZH9"/>
<feature type="transmembrane region" description="Helical" evidence="7">
    <location>
        <begin position="206"/>
        <end position="228"/>
    </location>
</feature>
<evidence type="ECO:0000256" key="4">
    <source>
        <dbReference type="ARBA" id="ARBA00022989"/>
    </source>
</evidence>
<dbReference type="EMBL" id="PJQL01000471">
    <property type="protein sequence ID" value="RCH95402.1"/>
    <property type="molecule type" value="Genomic_DNA"/>
</dbReference>
<dbReference type="OrthoDB" id="19859at2759"/>
<comment type="caution">
    <text evidence="8">The sequence shown here is derived from an EMBL/GenBank/DDBJ whole genome shotgun (WGS) entry which is preliminary data.</text>
</comment>
<evidence type="ECO:0000256" key="7">
    <source>
        <dbReference type="SAM" id="Phobius"/>
    </source>
</evidence>
<dbReference type="PANTHER" id="PTHR16133">
    <property type="entry name" value="SOLUTE CARRIER FAMILY 39 ZINC TRANSPORTER , MEMBER 9-RELATED"/>
    <property type="match status" value="1"/>
</dbReference>
<gene>
    <name evidence="8" type="ORF">CU097_012291</name>
</gene>
<dbReference type="GO" id="GO:0006829">
    <property type="term" value="P:zinc ion transport"/>
    <property type="evidence" value="ECO:0007669"/>
    <property type="project" value="InterPro"/>
</dbReference>
<dbReference type="InterPro" id="IPR045891">
    <property type="entry name" value="ZIP9"/>
</dbReference>
<feature type="transmembrane region" description="Helical" evidence="7">
    <location>
        <begin position="73"/>
        <end position="93"/>
    </location>
</feature>
<evidence type="ECO:0000256" key="6">
    <source>
        <dbReference type="ARBA" id="ARBA00023136"/>
    </source>
</evidence>
<reference evidence="8 9" key="1">
    <citation type="journal article" date="2018" name="G3 (Bethesda)">
        <title>Phylogenetic and Phylogenomic Definition of Rhizopus Species.</title>
        <authorList>
            <person name="Gryganskyi A.P."/>
            <person name="Golan J."/>
            <person name="Dolatabadi S."/>
            <person name="Mondo S."/>
            <person name="Robb S."/>
            <person name="Idnurm A."/>
            <person name="Muszewska A."/>
            <person name="Steczkiewicz K."/>
            <person name="Masonjones S."/>
            <person name="Liao H.L."/>
            <person name="Gajdeczka M.T."/>
            <person name="Anike F."/>
            <person name="Vuek A."/>
            <person name="Anishchenko I.M."/>
            <person name="Voigt K."/>
            <person name="de Hoog G.S."/>
            <person name="Smith M.E."/>
            <person name="Heitman J."/>
            <person name="Vilgalys R."/>
            <person name="Stajich J.E."/>
        </authorList>
    </citation>
    <scope>NUCLEOTIDE SEQUENCE [LARGE SCALE GENOMIC DNA]</scope>
    <source>
        <strain evidence="8 9">CBS 357.93</strain>
    </source>
</reference>
<keyword evidence="9" id="KW-1185">Reference proteome</keyword>
<evidence type="ECO:0000313" key="9">
    <source>
        <dbReference type="Proteomes" id="UP000252139"/>
    </source>
</evidence>
<feature type="transmembrane region" description="Helical" evidence="7">
    <location>
        <begin position="6"/>
        <end position="27"/>
    </location>
</feature>
<dbReference type="Pfam" id="PF02535">
    <property type="entry name" value="Zip"/>
    <property type="match status" value="1"/>
</dbReference>
<feature type="transmembrane region" description="Helical" evidence="7">
    <location>
        <begin position="268"/>
        <end position="286"/>
    </location>
</feature>
<organism evidence="8 9">
    <name type="scientific">Rhizopus azygosporus</name>
    <name type="common">Rhizopus microsporus var. azygosporus</name>
    <dbReference type="NCBI Taxonomy" id="86630"/>
    <lineage>
        <taxon>Eukaryota</taxon>
        <taxon>Fungi</taxon>
        <taxon>Fungi incertae sedis</taxon>
        <taxon>Mucoromycota</taxon>
        <taxon>Mucoromycotina</taxon>
        <taxon>Mucoromycetes</taxon>
        <taxon>Mucorales</taxon>
        <taxon>Mucorineae</taxon>
        <taxon>Rhizopodaceae</taxon>
        <taxon>Rhizopus</taxon>
    </lineage>
</organism>
<accession>A0A367JZH9</accession>
<dbReference type="GO" id="GO:0000139">
    <property type="term" value="C:Golgi membrane"/>
    <property type="evidence" value="ECO:0007669"/>
    <property type="project" value="UniProtKB-SubCell"/>
</dbReference>
<evidence type="ECO:0000313" key="8">
    <source>
        <dbReference type="EMBL" id="RCH95402.1"/>
    </source>
</evidence>
<dbReference type="STRING" id="86630.A0A367JZH9"/>
<feature type="transmembrane region" description="Helical" evidence="7">
    <location>
        <begin position="171"/>
        <end position="194"/>
    </location>
</feature>
<feature type="transmembrane region" description="Helical" evidence="7">
    <location>
        <begin position="146"/>
        <end position="165"/>
    </location>
</feature>
<feature type="transmembrane region" description="Helical" evidence="7">
    <location>
        <begin position="39"/>
        <end position="57"/>
    </location>
</feature>
<name>A0A367JZH9_RHIAZ</name>
<evidence type="ECO:0000256" key="1">
    <source>
        <dbReference type="ARBA" id="ARBA00004127"/>
    </source>
</evidence>
<sequence length="288" mass="31169">MIDPFIWLLLLCIAMLVSSFVSGCIPLTTKLSQSSLSHLTAISAGLLISTSLAVIIPEGVETIYKDGSESDSIATHTVVGLCLLTGFAVMFLIDQFSSMHIHNTTTTTTTTTDVSKRDSAELDTMLNLSNDQESQHLVKSLNATPTVGLIVHAAADGIALGASVSDPQLSMVVFFAIMLHKAPSAFALTTVLLNQGLSRARVRKHLLMFSLSAPLGAVVTYFSLQFVYTLHNLNYWTGLLLLFSGGTFLYVAMHAIQESDDEQQKQKRVGCILLGMVIPFILNLNHSH</sequence>
<proteinExistence type="predicted"/>
<keyword evidence="3 7" id="KW-0812">Transmembrane</keyword>
<feature type="transmembrane region" description="Helical" evidence="7">
    <location>
        <begin position="234"/>
        <end position="256"/>
    </location>
</feature>
<dbReference type="PANTHER" id="PTHR16133:SF0">
    <property type="entry name" value="ZINC_IRON REGULATED TRANSPORTER-RELATED PROTEIN 102B, ISOFORM E"/>
    <property type="match status" value="1"/>
</dbReference>
<evidence type="ECO:0000256" key="5">
    <source>
        <dbReference type="ARBA" id="ARBA00023034"/>
    </source>
</evidence>
<keyword evidence="6 7" id="KW-0472">Membrane</keyword>
<protein>
    <recommendedName>
        <fullName evidence="10">Zinc/iron permease</fullName>
    </recommendedName>
</protein>
<evidence type="ECO:0000256" key="3">
    <source>
        <dbReference type="ARBA" id="ARBA00022692"/>
    </source>
</evidence>
<keyword evidence="4 7" id="KW-1133">Transmembrane helix</keyword>
<dbReference type="InterPro" id="IPR003689">
    <property type="entry name" value="ZIP"/>
</dbReference>
<dbReference type="Proteomes" id="UP000252139">
    <property type="component" value="Unassembled WGS sequence"/>
</dbReference>
<keyword evidence="5" id="KW-0333">Golgi apparatus</keyword>
<evidence type="ECO:0000256" key="2">
    <source>
        <dbReference type="ARBA" id="ARBA00004394"/>
    </source>
</evidence>
<dbReference type="GO" id="GO:0046873">
    <property type="term" value="F:metal ion transmembrane transporter activity"/>
    <property type="evidence" value="ECO:0007669"/>
    <property type="project" value="InterPro"/>
</dbReference>
<comment type="subcellular location">
    <subcellularLocation>
        <location evidence="1">Endomembrane system</location>
        <topology evidence="1">Multi-pass membrane protein</topology>
    </subcellularLocation>
    <subcellularLocation>
        <location evidence="2">Golgi apparatus membrane</location>
    </subcellularLocation>
</comment>